<protein>
    <submittedName>
        <fullName evidence="2">Alpha/beta hydrolase</fullName>
    </submittedName>
</protein>
<keyword evidence="2" id="KW-0378">Hydrolase</keyword>
<dbReference type="RefSeq" id="WP_271341891.1">
    <property type="nucleotide sequence ID" value="NZ_JAQKAB010000012.1"/>
</dbReference>
<dbReference type="Pfam" id="PF00561">
    <property type="entry name" value="Abhydrolase_1"/>
    <property type="match status" value="1"/>
</dbReference>
<keyword evidence="3" id="KW-1185">Reference proteome</keyword>
<dbReference type="PRINTS" id="PR00412">
    <property type="entry name" value="EPOXHYDRLASE"/>
</dbReference>
<name>A0ABT4X7A2_9BACI</name>
<dbReference type="Gene3D" id="3.40.50.1820">
    <property type="entry name" value="alpha/beta hydrolase"/>
    <property type="match status" value="1"/>
</dbReference>
<gene>
    <name evidence="2" type="ORF">PJ311_15990</name>
</gene>
<dbReference type="InterPro" id="IPR000073">
    <property type="entry name" value="AB_hydrolase_1"/>
</dbReference>
<comment type="caution">
    <text evidence="2">The sequence shown here is derived from an EMBL/GenBank/DDBJ whole genome shotgun (WGS) entry which is preliminary data.</text>
</comment>
<dbReference type="GO" id="GO:0016787">
    <property type="term" value="F:hydrolase activity"/>
    <property type="evidence" value="ECO:0007669"/>
    <property type="project" value="UniProtKB-KW"/>
</dbReference>
<dbReference type="EMBL" id="JAQKAB010000012">
    <property type="protein sequence ID" value="MDA7028075.1"/>
    <property type="molecule type" value="Genomic_DNA"/>
</dbReference>
<dbReference type="PANTHER" id="PTHR46438">
    <property type="entry name" value="ALPHA/BETA-HYDROLASES SUPERFAMILY PROTEIN"/>
    <property type="match status" value="1"/>
</dbReference>
<dbReference type="Proteomes" id="UP001211894">
    <property type="component" value="Unassembled WGS sequence"/>
</dbReference>
<dbReference type="InterPro" id="IPR029058">
    <property type="entry name" value="AB_hydrolase_fold"/>
</dbReference>
<evidence type="ECO:0000313" key="2">
    <source>
        <dbReference type="EMBL" id="MDA7028075.1"/>
    </source>
</evidence>
<dbReference type="SUPFAM" id="SSF53474">
    <property type="entry name" value="alpha/beta-Hydrolases"/>
    <property type="match status" value="1"/>
</dbReference>
<feature type="domain" description="AB hydrolase-1" evidence="1">
    <location>
        <begin position="27"/>
        <end position="259"/>
    </location>
</feature>
<organism evidence="2 3">
    <name type="scientific">Bacillus changyiensis</name>
    <dbReference type="NCBI Taxonomy" id="3004103"/>
    <lineage>
        <taxon>Bacteria</taxon>
        <taxon>Bacillati</taxon>
        <taxon>Bacillota</taxon>
        <taxon>Bacilli</taxon>
        <taxon>Bacillales</taxon>
        <taxon>Bacillaceae</taxon>
        <taxon>Bacillus</taxon>
    </lineage>
</organism>
<evidence type="ECO:0000313" key="3">
    <source>
        <dbReference type="Proteomes" id="UP001211894"/>
    </source>
</evidence>
<reference evidence="2 3" key="1">
    <citation type="submission" date="2023-01" db="EMBL/GenBank/DDBJ databases">
        <title>Bacillus changyiensis sp. nov., isolated from a coastal deposit.</title>
        <authorList>
            <person name="Xiao G."/>
            <person name="Lai Q."/>
            <person name="Hu Z."/>
            <person name="Shao Z."/>
        </authorList>
    </citation>
    <scope>NUCLEOTIDE SEQUENCE [LARGE SCALE GENOMIC DNA]</scope>
    <source>
        <strain evidence="2 3">CLL-7-23</strain>
    </source>
</reference>
<dbReference type="PRINTS" id="PR00111">
    <property type="entry name" value="ABHYDROLASE"/>
</dbReference>
<dbReference type="PANTHER" id="PTHR46438:SF11">
    <property type="entry name" value="LIPASE-RELATED"/>
    <property type="match status" value="1"/>
</dbReference>
<evidence type="ECO:0000259" key="1">
    <source>
        <dbReference type="Pfam" id="PF00561"/>
    </source>
</evidence>
<accession>A0ABT4X7A2</accession>
<dbReference type="InterPro" id="IPR000639">
    <property type="entry name" value="Epox_hydrolase-like"/>
</dbReference>
<sequence>MSTKPFIKSIQGVEIYYEYYKNPGKTTLILIHGFLSSSFCYRKIIPLLKDEFNLVAIDLPPFGQSEKSRTFVYSYRNMAKIIIKLAELLNIHEAILVGHSMGGQISLYAIKEKPELFKKVVLLCSSAYLKKSPPSLIFGSHIPYFYLYIKRWLAKQGVLENLRNVVYNASLIDQEMMNGYLKPFLDDRIFKALTRLIRHREGDLSSDVLKEIEVPSLLIWGEEDRIVPLQIGERLHQDLPNSTFNVLKQTGHLVPEENPDFVSDKIANFSLM</sequence>
<proteinExistence type="predicted"/>